<evidence type="ECO:0000256" key="7">
    <source>
        <dbReference type="ARBA" id="ARBA00023136"/>
    </source>
</evidence>
<evidence type="ECO:0000256" key="5">
    <source>
        <dbReference type="ARBA" id="ARBA00022741"/>
    </source>
</evidence>
<sequence>MSLAPPPSREPLLAVSDLAIDLAGETVQRGLIHDVSFTVAPGESVALIGESGCGKTMTGMAVLGLLPRGFTVSSGSIRLGGRDLLACSERELRSVRGRSLGAIFQEPMSSLDPTMRVGDQIAEARRLHLGESRKVARARAEELLDRVGIADAARRLDSYPHELSGGMQQRVMIASAIACDPDLVLADEPTTALDVTIQAEILELLRELRREQGIAVLLVTHDLGVVADFCDRVVVMYAGTVVERAGVDELFADPAHPYTRALLDAVPQTGHPRTLLPVIQGRVPVAGRFPAGCRFEPRCPHGGDERCLAPQHETALPGARSVRCARAAAGEPVTRPAVPA</sequence>
<dbReference type="FunFam" id="3.40.50.300:FF:000016">
    <property type="entry name" value="Oligopeptide ABC transporter ATP-binding component"/>
    <property type="match status" value="1"/>
</dbReference>
<dbReference type="Gene3D" id="3.40.50.300">
    <property type="entry name" value="P-loop containing nucleotide triphosphate hydrolases"/>
    <property type="match status" value="1"/>
</dbReference>
<accession>A0A1M6T1X3</accession>
<dbReference type="InterPro" id="IPR050388">
    <property type="entry name" value="ABC_Ni/Peptide_Import"/>
</dbReference>
<keyword evidence="6 9" id="KW-0067">ATP-binding</keyword>
<dbReference type="CDD" id="cd03257">
    <property type="entry name" value="ABC_NikE_OppD_transporters"/>
    <property type="match status" value="1"/>
</dbReference>
<protein>
    <submittedName>
        <fullName evidence="9">Peptide/nickel transport system ATP-binding protein</fullName>
    </submittedName>
</protein>
<dbReference type="NCBIfam" id="TIGR01727">
    <property type="entry name" value="oligo_HPY"/>
    <property type="match status" value="1"/>
</dbReference>
<dbReference type="GO" id="GO:0016887">
    <property type="term" value="F:ATP hydrolysis activity"/>
    <property type="evidence" value="ECO:0007669"/>
    <property type="project" value="InterPro"/>
</dbReference>
<name>A0A1M6T1X3_PSETH</name>
<dbReference type="PROSITE" id="PS50893">
    <property type="entry name" value="ABC_TRANSPORTER_2"/>
    <property type="match status" value="1"/>
</dbReference>
<proteinExistence type="inferred from homology"/>
<keyword evidence="10" id="KW-1185">Reference proteome</keyword>
<evidence type="ECO:0000256" key="1">
    <source>
        <dbReference type="ARBA" id="ARBA00004202"/>
    </source>
</evidence>
<dbReference type="SMART" id="SM00382">
    <property type="entry name" value="AAA"/>
    <property type="match status" value="1"/>
</dbReference>
<dbReference type="InterPro" id="IPR003439">
    <property type="entry name" value="ABC_transporter-like_ATP-bd"/>
</dbReference>
<dbReference type="InterPro" id="IPR003593">
    <property type="entry name" value="AAA+_ATPase"/>
</dbReference>
<evidence type="ECO:0000256" key="2">
    <source>
        <dbReference type="ARBA" id="ARBA00005417"/>
    </source>
</evidence>
<dbReference type="PROSITE" id="PS00211">
    <property type="entry name" value="ABC_TRANSPORTER_1"/>
    <property type="match status" value="1"/>
</dbReference>
<evidence type="ECO:0000313" key="10">
    <source>
        <dbReference type="Proteomes" id="UP000184363"/>
    </source>
</evidence>
<keyword evidence="3" id="KW-0813">Transport</keyword>
<dbReference type="RefSeq" id="WP_073456961.1">
    <property type="nucleotide sequence ID" value="NZ_CALGVN010000045.1"/>
</dbReference>
<evidence type="ECO:0000256" key="4">
    <source>
        <dbReference type="ARBA" id="ARBA00022475"/>
    </source>
</evidence>
<dbReference type="AlphaFoldDB" id="A0A1M6T1X3"/>
<comment type="subcellular location">
    <subcellularLocation>
        <location evidence="1">Cell membrane</location>
        <topology evidence="1">Peripheral membrane protein</topology>
    </subcellularLocation>
</comment>
<evidence type="ECO:0000256" key="6">
    <source>
        <dbReference type="ARBA" id="ARBA00022840"/>
    </source>
</evidence>
<dbReference type="OrthoDB" id="3327300at2"/>
<dbReference type="InterPro" id="IPR027417">
    <property type="entry name" value="P-loop_NTPase"/>
</dbReference>
<dbReference type="EMBL" id="FRAP01000007">
    <property type="protein sequence ID" value="SHK50909.1"/>
    <property type="molecule type" value="Genomic_DNA"/>
</dbReference>
<evidence type="ECO:0000256" key="3">
    <source>
        <dbReference type="ARBA" id="ARBA00022448"/>
    </source>
</evidence>
<organism evidence="9 10">
    <name type="scientific">Pseudonocardia thermophila</name>
    <dbReference type="NCBI Taxonomy" id="1848"/>
    <lineage>
        <taxon>Bacteria</taxon>
        <taxon>Bacillati</taxon>
        <taxon>Actinomycetota</taxon>
        <taxon>Actinomycetes</taxon>
        <taxon>Pseudonocardiales</taxon>
        <taxon>Pseudonocardiaceae</taxon>
        <taxon>Pseudonocardia</taxon>
    </lineage>
</organism>
<keyword evidence="5" id="KW-0547">Nucleotide-binding</keyword>
<dbReference type="InterPro" id="IPR013563">
    <property type="entry name" value="Oligopep_ABC_C"/>
</dbReference>
<keyword evidence="7" id="KW-0472">Membrane</keyword>
<dbReference type="PANTHER" id="PTHR43297:SF2">
    <property type="entry name" value="DIPEPTIDE TRANSPORT ATP-BINDING PROTEIN DPPD"/>
    <property type="match status" value="1"/>
</dbReference>
<dbReference type="GO" id="GO:0015833">
    <property type="term" value="P:peptide transport"/>
    <property type="evidence" value="ECO:0007669"/>
    <property type="project" value="InterPro"/>
</dbReference>
<dbReference type="GO" id="GO:0005886">
    <property type="term" value="C:plasma membrane"/>
    <property type="evidence" value="ECO:0007669"/>
    <property type="project" value="UniProtKB-SubCell"/>
</dbReference>
<dbReference type="SUPFAM" id="SSF52540">
    <property type="entry name" value="P-loop containing nucleoside triphosphate hydrolases"/>
    <property type="match status" value="1"/>
</dbReference>
<dbReference type="InterPro" id="IPR017871">
    <property type="entry name" value="ABC_transporter-like_CS"/>
</dbReference>
<feature type="domain" description="ABC transporter" evidence="8">
    <location>
        <begin position="13"/>
        <end position="263"/>
    </location>
</feature>
<reference evidence="9 10" key="1">
    <citation type="submission" date="2016-11" db="EMBL/GenBank/DDBJ databases">
        <authorList>
            <person name="Jaros S."/>
            <person name="Januszkiewicz K."/>
            <person name="Wedrychowicz H."/>
        </authorList>
    </citation>
    <scope>NUCLEOTIDE SEQUENCE [LARGE SCALE GENOMIC DNA]</scope>
    <source>
        <strain evidence="9 10">DSM 43832</strain>
    </source>
</reference>
<keyword evidence="4" id="KW-1003">Cell membrane</keyword>
<evidence type="ECO:0000313" key="9">
    <source>
        <dbReference type="EMBL" id="SHK50909.1"/>
    </source>
</evidence>
<comment type="similarity">
    <text evidence="2">Belongs to the ABC transporter superfamily.</text>
</comment>
<dbReference type="Pfam" id="PF08352">
    <property type="entry name" value="oligo_HPY"/>
    <property type="match status" value="1"/>
</dbReference>
<dbReference type="PANTHER" id="PTHR43297">
    <property type="entry name" value="OLIGOPEPTIDE TRANSPORT ATP-BINDING PROTEIN APPD"/>
    <property type="match status" value="1"/>
</dbReference>
<dbReference type="GO" id="GO:0005524">
    <property type="term" value="F:ATP binding"/>
    <property type="evidence" value="ECO:0007669"/>
    <property type="project" value="UniProtKB-KW"/>
</dbReference>
<dbReference type="Pfam" id="PF00005">
    <property type="entry name" value="ABC_tran"/>
    <property type="match status" value="1"/>
</dbReference>
<evidence type="ECO:0000259" key="8">
    <source>
        <dbReference type="PROSITE" id="PS50893"/>
    </source>
</evidence>
<dbReference type="Proteomes" id="UP000184363">
    <property type="component" value="Unassembled WGS sequence"/>
</dbReference>
<dbReference type="STRING" id="1848.SAMN05443637_10799"/>
<gene>
    <name evidence="9" type="ORF">SAMN05443637_10799</name>
</gene>